<evidence type="ECO:0000259" key="4">
    <source>
        <dbReference type="PROSITE" id="PS50871"/>
    </source>
</evidence>
<keyword evidence="3" id="KW-0175">Coiled coil</keyword>
<gene>
    <name evidence="5" type="ORF">DPMN_089748</name>
</gene>
<evidence type="ECO:0000313" key="6">
    <source>
        <dbReference type="Proteomes" id="UP000828390"/>
    </source>
</evidence>
<keyword evidence="2" id="KW-0964">Secreted</keyword>
<sequence length="235" mass="26130">MILCACALCPQTTFCDVTSDIIGALKDEIESMKARITQLEENADRERKIHFQERKQTENQLKAQKSVIQTLLTNVHHAAGPYINTTANIDHHCRVVLGYTVAFTAVKTKDQEDLHWRQPVTFETVIYNRGGGYDPDRSMFIAPQSGVYMFSITLGYQSAIHSFYCELNHNAQSVAGFYGDHGISGSGSQTVVIEVQAGDAIWVWVLTQTKEVISGRSLSSFSGILLVPLYNNGHN</sequence>
<dbReference type="Gene3D" id="2.60.120.40">
    <property type="match status" value="1"/>
</dbReference>
<feature type="domain" description="C1q" evidence="4">
    <location>
        <begin position="96"/>
        <end position="232"/>
    </location>
</feature>
<name>A0A9D4QYH3_DREPO</name>
<reference evidence="5" key="1">
    <citation type="journal article" date="2019" name="bioRxiv">
        <title>The Genome of the Zebra Mussel, Dreissena polymorpha: A Resource for Invasive Species Research.</title>
        <authorList>
            <person name="McCartney M.A."/>
            <person name="Auch B."/>
            <person name="Kono T."/>
            <person name="Mallez S."/>
            <person name="Zhang Y."/>
            <person name="Obille A."/>
            <person name="Becker A."/>
            <person name="Abrahante J.E."/>
            <person name="Garbe J."/>
            <person name="Badalamenti J.P."/>
            <person name="Herman A."/>
            <person name="Mangelson H."/>
            <person name="Liachko I."/>
            <person name="Sullivan S."/>
            <person name="Sone E.D."/>
            <person name="Koren S."/>
            <person name="Silverstein K.A.T."/>
            <person name="Beckman K.B."/>
            <person name="Gohl D.M."/>
        </authorList>
    </citation>
    <scope>NUCLEOTIDE SEQUENCE</scope>
    <source>
        <strain evidence="5">Duluth1</strain>
        <tissue evidence="5">Whole animal</tissue>
    </source>
</reference>
<keyword evidence="6" id="KW-1185">Reference proteome</keyword>
<dbReference type="PANTHER" id="PTHR15427:SF33">
    <property type="entry name" value="COLLAGEN IV NC1 DOMAIN-CONTAINING PROTEIN"/>
    <property type="match status" value="1"/>
</dbReference>
<proteinExistence type="predicted"/>
<dbReference type="GO" id="GO:0005581">
    <property type="term" value="C:collagen trimer"/>
    <property type="evidence" value="ECO:0007669"/>
    <property type="project" value="UniProtKB-KW"/>
</dbReference>
<evidence type="ECO:0000256" key="2">
    <source>
        <dbReference type="ARBA" id="ARBA00022525"/>
    </source>
</evidence>
<dbReference type="AlphaFoldDB" id="A0A9D4QYH3"/>
<comment type="caution">
    <text evidence="5">The sequence shown here is derived from an EMBL/GenBank/DDBJ whole genome shotgun (WGS) entry which is preliminary data.</text>
</comment>
<dbReference type="SUPFAM" id="SSF49842">
    <property type="entry name" value="TNF-like"/>
    <property type="match status" value="1"/>
</dbReference>
<dbReference type="EMBL" id="JAIWYP010000003">
    <property type="protein sequence ID" value="KAH3847427.1"/>
    <property type="molecule type" value="Genomic_DNA"/>
</dbReference>
<protein>
    <recommendedName>
        <fullName evidence="4">C1q domain-containing protein</fullName>
    </recommendedName>
</protein>
<reference evidence="5" key="2">
    <citation type="submission" date="2020-11" db="EMBL/GenBank/DDBJ databases">
        <authorList>
            <person name="McCartney M.A."/>
            <person name="Auch B."/>
            <person name="Kono T."/>
            <person name="Mallez S."/>
            <person name="Becker A."/>
            <person name="Gohl D.M."/>
            <person name="Silverstein K.A.T."/>
            <person name="Koren S."/>
            <person name="Bechman K.B."/>
            <person name="Herman A."/>
            <person name="Abrahante J.E."/>
            <person name="Garbe J."/>
        </authorList>
    </citation>
    <scope>NUCLEOTIDE SEQUENCE</scope>
    <source>
        <strain evidence="5">Duluth1</strain>
        <tissue evidence="5">Whole animal</tissue>
    </source>
</reference>
<comment type="subcellular location">
    <subcellularLocation>
        <location evidence="1">Secreted</location>
    </subcellularLocation>
</comment>
<dbReference type="Proteomes" id="UP000828390">
    <property type="component" value="Unassembled WGS sequence"/>
</dbReference>
<dbReference type="InterPro" id="IPR008983">
    <property type="entry name" value="Tumour_necrosis_fac-like_dom"/>
</dbReference>
<evidence type="ECO:0000256" key="3">
    <source>
        <dbReference type="SAM" id="Coils"/>
    </source>
</evidence>
<dbReference type="PRINTS" id="PR00007">
    <property type="entry name" value="COMPLEMNTC1Q"/>
</dbReference>
<accession>A0A9D4QYH3</accession>
<organism evidence="5 6">
    <name type="scientific">Dreissena polymorpha</name>
    <name type="common">Zebra mussel</name>
    <name type="synonym">Mytilus polymorpha</name>
    <dbReference type="NCBI Taxonomy" id="45954"/>
    <lineage>
        <taxon>Eukaryota</taxon>
        <taxon>Metazoa</taxon>
        <taxon>Spiralia</taxon>
        <taxon>Lophotrochozoa</taxon>
        <taxon>Mollusca</taxon>
        <taxon>Bivalvia</taxon>
        <taxon>Autobranchia</taxon>
        <taxon>Heteroconchia</taxon>
        <taxon>Euheterodonta</taxon>
        <taxon>Imparidentia</taxon>
        <taxon>Neoheterodontei</taxon>
        <taxon>Myida</taxon>
        <taxon>Dreissenoidea</taxon>
        <taxon>Dreissenidae</taxon>
        <taxon>Dreissena</taxon>
    </lineage>
</organism>
<dbReference type="SMART" id="SM00110">
    <property type="entry name" value="C1Q"/>
    <property type="match status" value="1"/>
</dbReference>
<dbReference type="InterPro" id="IPR050392">
    <property type="entry name" value="Collagen/C1q_domain"/>
</dbReference>
<feature type="coiled-coil region" evidence="3">
    <location>
        <begin position="22"/>
        <end position="74"/>
    </location>
</feature>
<dbReference type="InterPro" id="IPR001073">
    <property type="entry name" value="C1q_dom"/>
</dbReference>
<dbReference type="PROSITE" id="PS50871">
    <property type="entry name" value="C1Q"/>
    <property type="match status" value="1"/>
</dbReference>
<evidence type="ECO:0000256" key="1">
    <source>
        <dbReference type="ARBA" id="ARBA00004613"/>
    </source>
</evidence>
<dbReference type="PANTHER" id="PTHR15427">
    <property type="entry name" value="EMILIN ELASTIN MICROFIBRIL INTERFACE-LOCATED PROTEIN ELASTIN MICROFIBRIL INTERFACER"/>
    <property type="match status" value="1"/>
</dbReference>
<evidence type="ECO:0000313" key="5">
    <source>
        <dbReference type="EMBL" id="KAH3847427.1"/>
    </source>
</evidence>
<dbReference type="Pfam" id="PF00386">
    <property type="entry name" value="C1q"/>
    <property type="match status" value="1"/>
</dbReference>